<feature type="domain" description="Peptidase M12B" evidence="2">
    <location>
        <begin position="1"/>
        <end position="109"/>
    </location>
</feature>
<keyword evidence="4" id="KW-1185">Reference proteome</keyword>
<dbReference type="GO" id="GO:0005886">
    <property type="term" value="C:plasma membrane"/>
    <property type="evidence" value="ECO:0007669"/>
    <property type="project" value="TreeGrafter"/>
</dbReference>
<gene>
    <name evidence="3" type="ORF">SARC_17276</name>
</gene>
<dbReference type="STRING" id="667725.A0A0L0F0F8"/>
<organism evidence="3 4">
    <name type="scientific">Sphaeroforma arctica JP610</name>
    <dbReference type="NCBI Taxonomy" id="667725"/>
    <lineage>
        <taxon>Eukaryota</taxon>
        <taxon>Ichthyosporea</taxon>
        <taxon>Ichthyophonida</taxon>
        <taxon>Sphaeroforma</taxon>
    </lineage>
</organism>
<protein>
    <recommendedName>
        <fullName evidence="2">Peptidase M12B domain-containing protein</fullName>
    </recommendedName>
</protein>
<dbReference type="AlphaFoldDB" id="A0A0L0F0F8"/>
<dbReference type="Gene3D" id="3.40.390.10">
    <property type="entry name" value="Collagenase (Catalytic Domain)"/>
    <property type="match status" value="1"/>
</dbReference>
<dbReference type="GO" id="GO:0046872">
    <property type="term" value="F:metal ion binding"/>
    <property type="evidence" value="ECO:0007669"/>
    <property type="project" value="UniProtKB-KW"/>
</dbReference>
<evidence type="ECO:0000259" key="2">
    <source>
        <dbReference type="PROSITE" id="PS50215"/>
    </source>
</evidence>
<dbReference type="GO" id="GO:0006509">
    <property type="term" value="P:membrane protein ectodomain proteolysis"/>
    <property type="evidence" value="ECO:0007669"/>
    <property type="project" value="TreeGrafter"/>
</dbReference>
<dbReference type="SUPFAM" id="SSF55486">
    <property type="entry name" value="Metalloproteases ('zincins'), catalytic domain"/>
    <property type="match status" value="1"/>
</dbReference>
<feature type="active site" evidence="1">
    <location>
        <position position="45"/>
    </location>
</feature>
<feature type="binding site" evidence="1">
    <location>
        <position position="44"/>
    </location>
    <ligand>
        <name>Zn(2+)</name>
        <dbReference type="ChEBI" id="CHEBI:29105"/>
        <note>catalytic</note>
    </ligand>
</feature>
<proteinExistence type="predicted"/>
<dbReference type="Proteomes" id="UP000054560">
    <property type="component" value="Unassembled WGS sequence"/>
</dbReference>
<feature type="binding site" evidence="1">
    <location>
        <position position="54"/>
    </location>
    <ligand>
        <name>Zn(2+)</name>
        <dbReference type="ChEBI" id="CHEBI:29105"/>
        <note>catalytic</note>
    </ligand>
</feature>
<keyword evidence="1" id="KW-0862">Zinc</keyword>
<dbReference type="InterPro" id="IPR001590">
    <property type="entry name" value="Peptidase_M12B"/>
</dbReference>
<evidence type="ECO:0000256" key="1">
    <source>
        <dbReference type="PROSITE-ProRule" id="PRU00276"/>
    </source>
</evidence>
<dbReference type="InterPro" id="IPR051489">
    <property type="entry name" value="ADAM_Metalloproteinase"/>
</dbReference>
<sequence>MRCIVCSLQVNTRNGLKSLNTGLTTALNFGASVPEAVMILTVGHEIGHNFGSEHDPEGACSPGGLEGDYIMDAHAGDGGLPNNDKFSPCSLESMVAVMDAKAECFVPYPE</sequence>
<dbReference type="PROSITE" id="PS50215">
    <property type="entry name" value="ADAM_MEPRO"/>
    <property type="match status" value="1"/>
</dbReference>
<dbReference type="RefSeq" id="XP_014144104.1">
    <property type="nucleotide sequence ID" value="XM_014288629.1"/>
</dbReference>
<dbReference type="eggNOG" id="KOG3658">
    <property type="taxonomic scope" value="Eukaryota"/>
</dbReference>
<dbReference type="PANTHER" id="PTHR45702:SF2">
    <property type="entry name" value="KUZBANIAN, ISOFORM A"/>
    <property type="match status" value="1"/>
</dbReference>
<evidence type="ECO:0000313" key="4">
    <source>
        <dbReference type="Proteomes" id="UP000054560"/>
    </source>
</evidence>
<reference evidence="3 4" key="1">
    <citation type="submission" date="2011-02" db="EMBL/GenBank/DDBJ databases">
        <title>The Genome Sequence of Sphaeroforma arctica JP610.</title>
        <authorList>
            <consortium name="The Broad Institute Genome Sequencing Platform"/>
            <person name="Russ C."/>
            <person name="Cuomo C."/>
            <person name="Young S.K."/>
            <person name="Zeng Q."/>
            <person name="Gargeya S."/>
            <person name="Alvarado L."/>
            <person name="Berlin A."/>
            <person name="Chapman S.B."/>
            <person name="Chen Z."/>
            <person name="Freedman E."/>
            <person name="Gellesch M."/>
            <person name="Goldberg J."/>
            <person name="Griggs A."/>
            <person name="Gujja S."/>
            <person name="Heilman E."/>
            <person name="Heiman D."/>
            <person name="Howarth C."/>
            <person name="Mehta T."/>
            <person name="Neiman D."/>
            <person name="Pearson M."/>
            <person name="Roberts A."/>
            <person name="Saif S."/>
            <person name="Shea T."/>
            <person name="Shenoy N."/>
            <person name="Sisk P."/>
            <person name="Stolte C."/>
            <person name="Sykes S."/>
            <person name="White J."/>
            <person name="Yandava C."/>
            <person name="Burger G."/>
            <person name="Gray M.W."/>
            <person name="Holland P.W.H."/>
            <person name="King N."/>
            <person name="Lang F.B.F."/>
            <person name="Roger A.J."/>
            <person name="Ruiz-Trillo I."/>
            <person name="Haas B."/>
            <person name="Nusbaum C."/>
            <person name="Birren B."/>
        </authorList>
    </citation>
    <scope>NUCLEOTIDE SEQUENCE [LARGE SCALE GENOMIC DNA]</scope>
    <source>
        <strain evidence="3 4">JP610</strain>
    </source>
</reference>
<keyword evidence="1" id="KW-0479">Metal-binding</keyword>
<dbReference type="Pfam" id="PF13574">
    <property type="entry name" value="Reprolysin_2"/>
    <property type="match status" value="1"/>
</dbReference>
<feature type="non-terminal residue" evidence="3">
    <location>
        <position position="110"/>
    </location>
</feature>
<evidence type="ECO:0000313" key="3">
    <source>
        <dbReference type="EMBL" id="KNC70202.1"/>
    </source>
</evidence>
<dbReference type="OrthoDB" id="2149267at2759"/>
<dbReference type="GO" id="GO:0004222">
    <property type="term" value="F:metalloendopeptidase activity"/>
    <property type="evidence" value="ECO:0007669"/>
    <property type="project" value="InterPro"/>
</dbReference>
<name>A0A0L0F0F8_9EUKA</name>
<dbReference type="GO" id="GO:0007219">
    <property type="term" value="P:Notch signaling pathway"/>
    <property type="evidence" value="ECO:0007669"/>
    <property type="project" value="TreeGrafter"/>
</dbReference>
<dbReference type="EMBL" id="KQ251824">
    <property type="protein sequence ID" value="KNC70202.1"/>
    <property type="molecule type" value="Genomic_DNA"/>
</dbReference>
<accession>A0A0L0F0F8</accession>
<dbReference type="GeneID" id="25917780"/>
<dbReference type="InterPro" id="IPR024079">
    <property type="entry name" value="MetalloPept_cat_dom_sf"/>
</dbReference>
<dbReference type="PANTHER" id="PTHR45702">
    <property type="entry name" value="ADAM10/ADAM17 METALLOPEPTIDASE FAMILY MEMBER"/>
    <property type="match status" value="1"/>
</dbReference>
<feature type="binding site" evidence="1">
    <location>
        <position position="48"/>
    </location>
    <ligand>
        <name>Zn(2+)</name>
        <dbReference type="ChEBI" id="CHEBI:29105"/>
        <note>catalytic</note>
    </ligand>
</feature>
<comment type="caution">
    <text evidence="1">Lacks conserved residue(s) required for the propagation of feature annotation.</text>
</comment>